<dbReference type="FunFam" id="3.90.79.10:FF:000019">
    <property type="entry name" value="Thiamin pyrophosphokinase, putative"/>
    <property type="match status" value="1"/>
</dbReference>
<dbReference type="PANTHER" id="PTHR13622:SF8">
    <property type="entry name" value="THIAMIN PYROPHOSPHOKINASE 1"/>
    <property type="match status" value="1"/>
</dbReference>
<dbReference type="InterPro" id="IPR000086">
    <property type="entry name" value="NUDIX_hydrolase_dom"/>
</dbReference>
<feature type="compositionally biased region" description="Pro residues" evidence="1">
    <location>
        <begin position="53"/>
        <end position="62"/>
    </location>
</feature>
<dbReference type="CDD" id="cd03676">
    <property type="entry name" value="NUDIX_Tnr3_like"/>
    <property type="match status" value="1"/>
</dbReference>
<dbReference type="EMBL" id="VDEP01000011">
    <property type="protein sequence ID" value="KAA1137174.1"/>
    <property type="molecule type" value="Genomic_DNA"/>
</dbReference>
<sequence length="440" mass="50528">MSFLPVLKTCHNHPTLNPLLQQQTNNNNNNQQQQLIPFYLHQPDQQQLIKPIRLPPPPPPPKRLTNRSLSSSSTTTSNPAELTKFRPLASYLTRSNSSDQLDNHPFNEQVYQPPWDQAISDRDSRQPIGFLRPAIIKALIQDNQHMNRIHSQACWKLFYPIEADDDQDDLGDRLPVKVSFEDWINQAEDRIETRQEHLDRLIRGWKENGLFLDQLSGWRNEEYSVYGPKDDDPEESDHEPTQLPGSNLAFRIERAAVGLFGFLSFGVHLTAYVKKDGEYFFWIPRRSATKATWPSKLDNTVAGGITSGETGFETIIRESFEEASLEEELVRTHIRATGLISYTHRSPEGWVQPEIQYTYDLELPDEKTIVPKPNDGESEDFKLMSFDEVSEALKRAEFKPNCAAVLVDFFVRHGLLSEHNEPHYFAVSTLVKQPVFLPLP</sequence>
<dbReference type="InterPro" id="IPR015797">
    <property type="entry name" value="NUDIX_hydrolase-like_dom_sf"/>
</dbReference>
<accession>A0A5B0P3A1</accession>
<reference evidence="5 6" key="1">
    <citation type="submission" date="2019-05" db="EMBL/GenBank/DDBJ databases">
        <title>Emergence of the Ug99 lineage of the wheat stem rust pathogen through somatic hybridization.</title>
        <authorList>
            <person name="Li F."/>
            <person name="Upadhyaya N.M."/>
            <person name="Sperschneider J."/>
            <person name="Matny O."/>
            <person name="Nguyen-Phuc H."/>
            <person name="Mago R."/>
            <person name="Raley C."/>
            <person name="Miller M.E."/>
            <person name="Silverstein K.A.T."/>
            <person name="Henningsen E."/>
            <person name="Hirsch C.D."/>
            <person name="Visser B."/>
            <person name="Pretorius Z.A."/>
            <person name="Steffenson B.J."/>
            <person name="Schwessinger B."/>
            <person name="Dodds P.N."/>
            <person name="Figueroa M."/>
        </authorList>
    </citation>
    <scope>NUCLEOTIDE SEQUENCE [LARGE SCALE GENOMIC DNA]</scope>
    <source>
        <strain evidence="3">21-0</strain>
        <strain evidence="4 6">Ug99</strain>
    </source>
</reference>
<dbReference type="SUPFAM" id="SSF55811">
    <property type="entry name" value="Nudix"/>
    <property type="match status" value="1"/>
</dbReference>
<dbReference type="PROSITE" id="PS51462">
    <property type="entry name" value="NUDIX"/>
    <property type="match status" value="1"/>
</dbReference>
<dbReference type="Pfam" id="PF00293">
    <property type="entry name" value="NUDIX"/>
    <property type="match status" value="1"/>
</dbReference>
<evidence type="ECO:0000259" key="2">
    <source>
        <dbReference type="PROSITE" id="PS51462"/>
    </source>
</evidence>
<comment type="caution">
    <text evidence="3">The sequence shown here is derived from an EMBL/GenBank/DDBJ whole genome shotgun (WGS) entry which is preliminary data.</text>
</comment>
<dbReference type="Proteomes" id="UP000324748">
    <property type="component" value="Unassembled WGS sequence"/>
</dbReference>
<feature type="domain" description="Nudix hydrolase" evidence="2">
    <location>
        <begin position="260"/>
        <end position="406"/>
    </location>
</feature>
<feature type="region of interest" description="Disordered" evidence="1">
    <location>
        <begin position="49"/>
        <end position="85"/>
    </location>
</feature>
<dbReference type="GO" id="GO:0044715">
    <property type="term" value="F:8-oxo-dGDP phosphatase activity"/>
    <property type="evidence" value="ECO:0007669"/>
    <property type="project" value="TreeGrafter"/>
</dbReference>
<feature type="compositionally biased region" description="Low complexity" evidence="1">
    <location>
        <begin position="66"/>
        <end position="78"/>
    </location>
</feature>
<feature type="region of interest" description="Disordered" evidence="1">
    <location>
        <begin position="223"/>
        <end position="244"/>
    </location>
</feature>
<dbReference type="Gene3D" id="3.90.79.10">
    <property type="entry name" value="Nucleoside Triphosphate Pyrophosphohydrolase"/>
    <property type="match status" value="1"/>
</dbReference>
<evidence type="ECO:0000313" key="4">
    <source>
        <dbReference type="EMBL" id="KAA1137174.1"/>
    </source>
</evidence>
<evidence type="ECO:0000256" key="1">
    <source>
        <dbReference type="SAM" id="MobiDB-lite"/>
    </source>
</evidence>
<evidence type="ECO:0000313" key="3">
    <source>
        <dbReference type="EMBL" id="KAA1096025.1"/>
    </source>
</evidence>
<keyword evidence="5" id="KW-1185">Reference proteome</keyword>
<dbReference type="PANTHER" id="PTHR13622">
    <property type="entry name" value="THIAMIN PYROPHOSPHOKINASE"/>
    <property type="match status" value="1"/>
</dbReference>
<dbReference type="EMBL" id="VSWC01000067">
    <property type="protein sequence ID" value="KAA1096025.1"/>
    <property type="molecule type" value="Genomic_DNA"/>
</dbReference>
<proteinExistence type="predicted"/>
<dbReference type="AlphaFoldDB" id="A0A5B0P3A1"/>
<dbReference type="Proteomes" id="UP000325313">
    <property type="component" value="Unassembled WGS sequence"/>
</dbReference>
<gene>
    <name evidence="3" type="ORF">PGT21_002706</name>
    <name evidence="4" type="ORF">PGTUg99_010453</name>
</gene>
<name>A0A5B0P3A1_PUCGR</name>
<evidence type="ECO:0000313" key="5">
    <source>
        <dbReference type="Proteomes" id="UP000324748"/>
    </source>
</evidence>
<dbReference type="OrthoDB" id="10261522at2759"/>
<protein>
    <recommendedName>
        <fullName evidence="2">Nudix hydrolase domain-containing protein</fullName>
    </recommendedName>
</protein>
<evidence type="ECO:0000313" key="6">
    <source>
        <dbReference type="Proteomes" id="UP000325313"/>
    </source>
</evidence>
<organism evidence="3 5">
    <name type="scientific">Puccinia graminis f. sp. tritici</name>
    <dbReference type="NCBI Taxonomy" id="56615"/>
    <lineage>
        <taxon>Eukaryota</taxon>
        <taxon>Fungi</taxon>
        <taxon>Dikarya</taxon>
        <taxon>Basidiomycota</taxon>
        <taxon>Pucciniomycotina</taxon>
        <taxon>Pucciniomycetes</taxon>
        <taxon>Pucciniales</taxon>
        <taxon>Pucciniaceae</taxon>
        <taxon>Puccinia</taxon>
    </lineage>
</organism>